<dbReference type="InterPro" id="IPR022291">
    <property type="entry name" value="Bacteriocin_synth_cyclodeHase"/>
</dbReference>
<protein>
    <submittedName>
        <fullName evidence="1">TOMM leader peptide-binding protein</fullName>
    </submittedName>
</protein>
<dbReference type="RefSeq" id="WP_377356748.1">
    <property type="nucleotide sequence ID" value="NZ_JBHTCM010000005.1"/>
</dbReference>
<evidence type="ECO:0000313" key="2">
    <source>
        <dbReference type="Proteomes" id="UP001596456"/>
    </source>
</evidence>
<sequence>MSNGNFPVHRIDPLVEWNRLDNPDRIQIRFPDGSHITFDLHATEIAEALSRLSSSSPGEFAIGEIDRALVALLQARGALSSAQGAGLDWAVDMLDYVMRQGKVGAGRTSVEVARATPVAIVGGGWMRDRVEAALDASSMTVRSAQEDLTPDSLIVACADLPDLTLFAEVNATAQHHGVRCTFIHRMISRLIVGPLVIPGETACFNCYLERRKAVLSYPDEDAAHLRAVAERLRSGITLPSRLAAGLVESLAARHLMAAAAGAYDVAEPGVLQSMDLLTLASSRQPILKLPRCRICGRSASRPARAVRTLA</sequence>
<dbReference type="NCBIfam" id="TIGR03882">
    <property type="entry name" value="cyclo_dehyd_2"/>
    <property type="match status" value="1"/>
</dbReference>
<name>A0ABW2KT17_9PROT</name>
<proteinExistence type="predicted"/>
<dbReference type="Proteomes" id="UP001596456">
    <property type="component" value="Unassembled WGS sequence"/>
</dbReference>
<gene>
    <name evidence="1" type="ORF">ACFQPS_04315</name>
</gene>
<reference evidence="2" key="1">
    <citation type="journal article" date="2019" name="Int. J. Syst. Evol. Microbiol.">
        <title>The Global Catalogue of Microorganisms (GCM) 10K type strain sequencing project: providing services to taxonomists for standard genome sequencing and annotation.</title>
        <authorList>
            <consortium name="The Broad Institute Genomics Platform"/>
            <consortium name="The Broad Institute Genome Sequencing Center for Infectious Disease"/>
            <person name="Wu L."/>
            <person name="Ma J."/>
        </authorList>
    </citation>
    <scope>NUCLEOTIDE SEQUENCE [LARGE SCALE GENOMIC DNA]</scope>
    <source>
        <strain evidence="2">CGMCC 1.16275</strain>
    </source>
</reference>
<evidence type="ECO:0000313" key="1">
    <source>
        <dbReference type="EMBL" id="MFC7332376.1"/>
    </source>
</evidence>
<dbReference type="EMBL" id="JBHTCM010000005">
    <property type="protein sequence ID" value="MFC7332376.1"/>
    <property type="molecule type" value="Genomic_DNA"/>
</dbReference>
<dbReference type="Gene3D" id="3.40.50.720">
    <property type="entry name" value="NAD(P)-binding Rossmann-like Domain"/>
    <property type="match status" value="1"/>
</dbReference>
<keyword evidence="2" id="KW-1185">Reference proteome</keyword>
<accession>A0ABW2KT17</accession>
<organism evidence="1 2">
    <name type="scientific">Rhodocista pekingensis</name>
    <dbReference type="NCBI Taxonomy" id="201185"/>
    <lineage>
        <taxon>Bacteria</taxon>
        <taxon>Pseudomonadati</taxon>
        <taxon>Pseudomonadota</taxon>
        <taxon>Alphaproteobacteria</taxon>
        <taxon>Rhodospirillales</taxon>
        <taxon>Azospirillaceae</taxon>
        <taxon>Rhodocista</taxon>
    </lineage>
</organism>
<comment type="caution">
    <text evidence="1">The sequence shown here is derived from an EMBL/GenBank/DDBJ whole genome shotgun (WGS) entry which is preliminary data.</text>
</comment>